<reference evidence="1 2" key="1">
    <citation type="submission" date="2019-01" db="EMBL/GenBank/DDBJ databases">
        <title>Insights into ecological role of a new deltaproteobacterial order Candidatus Sinidesulfobacterales (Sva0485) by metagenomics and metatranscriptomics.</title>
        <authorList>
            <person name="Tan S."/>
            <person name="Liu J."/>
            <person name="Fang Y."/>
            <person name="Hedlund B.P."/>
            <person name="Lian Z.H."/>
            <person name="Huang L.Y."/>
            <person name="Li J.T."/>
            <person name="Huang L.N."/>
            <person name="Li W.J."/>
            <person name="Jiang H.C."/>
            <person name="Dong H.L."/>
            <person name="Shu W.S."/>
        </authorList>
    </citation>
    <scope>NUCLEOTIDE SEQUENCE [LARGE SCALE GENOMIC DNA]</scope>
    <source>
        <strain evidence="1">AP3</strain>
    </source>
</reference>
<comment type="caution">
    <text evidence="1">The sequence shown here is derived from an EMBL/GenBank/DDBJ whole genome shotgun (WGS) entry which is preliminary data.</text>
</comment>
<dbReference type="Proteomes" id="UP000320813">
    <property type="component" value="Unassembled WGS sequence"/>
</dbReference>
<sequence>MDGKKRSKTKEKRLRNRVKHKSYQEFIDEIAERLKEKKEIEELFKRVIILKADDVLKEMEIKEKNNEILTGLHNERKEDKFDG</sequence>
<dbReference type="AlphaFoldDB" id="A0A519BBD9"/>
<protein>
    <submittedName>
        <fullName evidence="1">Uncharacterized protein</fullName>
    </submittedName>
</protein>
<proteinExistence type="predicted"/>
<name>A0A519BBD9_9DELT</name>
<evidence type="ECO:0000313" key="2">
    <source>
        <dbReference type="Proteomes" id="UP000320813"/>
    </source>
</evidence>
<organism evidence="1 2">
    <name type="scientific">Candidatus Acidulodesulfobacterium ferriphilum</name>
    <dbReference type="NCBI Taxonomy" id="2597223"/>
    <lineage>
        <taxon>Bacteria</taxon>
        <taxon>Deltaproteobacteria</taxon>
        <taxon>Candidatus Acidulodesulfobacterales</taxon>
        <taxon>Candidatus Acidulodesulfobacterium</taxon>
    </lineage>
</organism>
<accession>A0A519BBD9</accession>
<evidence type="ECO:0000313" key="1">
    <source>
        <dbReference type="EMBL" id="RZD14601.1"/>
    </source>
</evidence>
<gene>
    <name evidence="1" type="ORF">EVJ47_05385</name>
</gene>
<dbReference type="EMBL" id="SGBD01000002">
    <property type="protein sequence ID" value="RZD14601.1"/>
    <property type="molecule type" value="Genomic_DNA"/>
</dbReference>